<proteinExistence type="predicted"/>
<evidence type="ECO:0000313" key="3">
    <source>
        <dbReference type="WBParaSite" id="Pan_g7829.t1"/>
    </source>
</evidence>
<keyword evidence="2" id="KW-1185">Reference proteome</keyword>
<reference evidence="3" key="2">
    <citation type="submission" date="2020-10" db="UniProtKB">
        <authorList>
            <consortium name="WormBaseParasite"/>
        </authorList>
    </citation>
    <scope>IDENTIFICATION</scope>
</reference>
<dbReference type="AlphaFoldDB" id="A0A7E4W779"/>
<dbReference type="Gene3D" id="3.30.710.10">
    <property type="entry name" value="Potassium Channel Kv1.1, Chain A"/>
    <property type="match status" value="1"/>
</dbReference>
<organism evidence="2 3">
    <name type="scientific">Panagrellus redivivus</name>
    <name type="common">Microworm</name>
    <dbReference type="NCBI Taxonomy" id="6233"/>
    <lineage>
        <taxon>Eukaryota</taxon>
        <taxon>Metazoa</taxon>
        <taxon>Ecdysozoa</taxon>
        <taxon>Nematoda</taxon>
        <taxon>Chromadorea</taxon>
        <taxon>Rhabditida</taxon>
        <taxon>Tylenchina</taxon>
        <taxon>Panagrolaimomorpha</taxon>
        <taxon>Panagrolaimoidea</taxon>
        <taxon>Panagrolaimidae</taxon>
        <taxon>Panagrellus</taxon>
    </lineage>
</organism>
<dbReference type="WBParaSite" id="Pan_g7829.t1">
    <property type="protein sequence ID" value="Pan_g7829.t1"/>
    <property type="gene ID" value="Pan_g7829"/>
</dbReference>
<dbReference type="SUPFAM" id="SSF81382">
    <property type="entry name" value="Skp1 dimerisation domain-like"/>
    <property type="match status" value="1"/>
</dbReference>
<dbReference type="Proteomes" id="UP000492821">
    <property type="component" value="Unassembled WGS sequence"/>
</dbReference>
<dbReference type="InterPro" id="IPR011333">
    <property type="entry name" value="SKP1/BTB/POZ_sf"/>
</dbReference>
<name>A0A7E4W779_PANRE</name>
<evidence type="ECO:0000259" key="1">
    <source>
        <dbReference type="Pfam" id="PF01466"/>
    </source>
</evidence>
<dbReference type="InterPro" id="IPR016072">
    <property type="entry name" value="Skp1_comp_dimer"/>
</dbReference>
<evidence type="ECO:0000313" key="2">
    <source>
        <dbReference type="Proteomes" id="UP000492821"/>
    </source>
</evidence>
<dbReference type="InterPro" id="IPR036296">
    <property type="entry name" value="SKP1-like_dim_sf"/>
</dbReference>
<protein>
    <submittedName>
        <fullName evidence="3">Skp1 domain-containing protein</fullName>
    </submittedName>
</protein>
<accession>A0A7E4W779</accession>
<sequence length="68" mass="8139">MAFLVREGTKVWEEITLNKYFYATKTCWLLTFSSSGKDTKELRELFELRNDYTEQEEADIRKKHEVTA</sequence>
<dbReference type="Pfam" id="PF01466">
    <property type="entry name" value="Skp1"/>
    <property type="match status" value="1"/>
</dbReference>
<dbReference type="GO" id="GO:0006511">
    <property type="term" value="P:ubiquitin-dependent protein catabolic process"/>
    <property type="evidence" value="ECO:0007669"/>
    <property type="project" value="InterPro"/>
</dbReference>
<reference evidence="2" key="1">
    <citation type="journal article" date="2013" name="Genetics">
        <title>The draft genome and transcriptome of Panagrellus redivivus are shaped by the harsh demands of a free-living lifestyle.</title>
        <authorList>
            <person name="Srinivasan J."/>
            <person name="Dillman A.R."/>
            <person name="Macchietto M.G."/>
            <person name="Heikkinen L."/>
            <person name="Lakso M."/>
            <person name="Fracchia K.M."/>
            <person name="Antoshechkin I."/>
            <person name="Mortazavi A."/>
            <person name="Wong G."/>
            <person name="Sternberg P.W."/>
        </authorList>
    </citation>
    <scope>NUCLEOTIDE SEQUENCE [LARGE SCALE GENOMIC DNA]</scope>
    <source>
        <strain evidence="2">MT8872</strain>
    </source>
</reference>
<feature type="domain" description="SKP1 component dimerisation" evidence="1">
    <location>
        <begin position="35"/>
        <end position="65"/>
    </location>
</feature>